<dbReference type="RefSeq" id="WP_189044388.1">
    <property type="nucleotide sequence ID" value="NZ_BMJQ01000003.1"/>
</dbReference>
<organism evidence="1 2">
    <name type="scientific">Aliidongia dinghuensis</name>
    <dbReference type="NCBI Taxonomy" id="1867774"/>
    <lineage>
        <taxon>Bacteria</taxon>
        <taxon>Pseudomonadati</taxon>
        <taxon>Pseudomonadota</taxon>
        <taxon>Alphaproteobacteria</taxon>
        <taxon>Rhodospirillales</taxon>
        <taxon>Dongiaceae</taxon>
        <taxon>Aliidongia</taxon>
    </lineage>
</organism>
<proteinExistence type="predicted"/>
<comment type="caution">
    <text evidence="1">The sequence shown here is derived from an EMBL/GenBank/DDBJ whole genome shotgun (WGS) entry which is preliminary data.</text>
</comment>
<dbReference type="Gene3D" id="2.30.110.20">
    <property type="entry name" value="Hcp1-like"/>
    <property type="match status" value="1"/>
</dbReference>
<dbReference type="AlphaFoldDB" id="A0A8J2YSD1"/>
<dbReference type="InterPro" id="IPR053165">
    <property type="entry name" value="HSI-I_assembly_Hcp1"/>
</dbReference>
<reference evidence="1" key="2">
    <citation type="submission" date="2020-09" db="EMBL/GenBank/DDBJ databases">
        <authorList>
            <person name="Sun Q."/>
            <person name="Zhou Y."/>
        </authorList>
    </citation>
    <scope>NUCLEOTIDE SEQUENCE</scope>
    <source>
        <strain evidence="1">CGMCC 1.15725</strain>
    </source>
</reference>
<accession>A0A8J2YSD1</accession>
<evidence type="ECO:0000313" key="2">
    <source>
        <dbReference type="Proteomes" id="UP000646365"/>
    </source>
</evidence>
<gene>
    <name evidence="1" type="primary">hcp1</name>
    <name evidence="1" type="ORF">GCM10011611_16090</name>
</gene>
<dbReference type="Proteomes" id="UP000646365">
    <property type="component" value="Unassembled WGS sequence"/>
</dbReference>
<evidence type="ECO:0000313" key="1">
    <source>
        <dbReference type="EMBL" id="GGF11214.1"/>
    </source>
</evidence>
<dbReference type="Pfam" id="PF05638">
    <property type="entry name" value="T6SS_HCP"/>
    <property type="match status" value="1"/>
</dbReference>
<protein>
    <submittedName>
        <fullName evidence="1">Protein hcp1</fullName>
    </submittedName>
</protein>
<dbReference type="InterPro" id="IPR008514">
    <property type="entry name" value="T6SS_Hcp"/>
</dbReference>
<dbReference type="PANTHER" id="PTHR36152">
    <property type="entry name" value="CYTOPLASMIC PROTEIN-RELATED"/>
    <property type="match status" value="1"/>
</dbReference>
<sequence length="161" mass="17397">MAVDMFLKLDGIDGEAKDSVHKKEIDILAWSWGISNSGTFHMGGGGGSGKANFQDISVTKYIDSSSNALMLNCSSGEHVATGTLTVRKSGGKEPLEYIKLELKKILVSSISMGGSGGEDRLTENVTLNFAEFSYGYTEQKEDGSGEAEKYAKWNIEENKKV</sequence>
<dbReference type="SUPFAM" id="SSF141452">
    <property type="entry name" value="Hcp1-like"/>
    <property type="match status" value="1"/>
</dbReference>
<keyword evidence="2" id="KW-1185">Reference proteome</keyword>
<reference evidence="1" key="1">
    <citation type="journal article" date="2014" name="Int. J. Syst. Evol. Microbiol.">
        <title>Complete genome sequence of Corynebacterium casei LMG S-19264T (=DSM 44701T), isolated from a smear-ripened cheese.</title>
        <authorList>
            <consortium name="US DOE Joint Genome Institute (JGI-PGF)"/>
            <person name="Walter F."/>
            <person name="Albersmeier A."/>
            <person name="Kalinowski J."/>
            <person name="Ruckert C."/>
        </authorList>
    </citation>
    <scope>NUCLEOTIDE SEQUENCE</scope>
    <source>
        <strain evidence="1">CGMCC 1.15725</strain>
    </source>
</reference>
<dbReference type="InterPro" id="IPR036624">
    <property type="entry name" value="Hcp1-lik_sf"/>
</dbReference>
<dbReference type="PANTHER" id="PTHR36152:SF5">
    <property type="entry name" value="PROTEIN HCP1"/>
    <property type="match status" value="1"/>
</dbReference>
<dbReference type="EMBL" id="BMJQ01000003">
    <property type="protein sequence ID" value="GGF11214.1"/>
    <property type="molecule type" value="Genomic_DNA"/>
</dbReference>
<name>A0A8J2YSD1_9PROT</name>